<feature type="compositionally biased region" description="Basic and acidic residues" evidence="1">
    <location>
        <begin position="221"/>
        <end position="244"/>
    </location>
</feature>
<organism evidence="2 3">
    <name type="scientific">Diploscapter pachys</name>
    <dbReference type="NCBI Taxonomy" id="2018661"/>
    <lineage>
        <taxon>Eukaryota</taxon>
        <taxon>Metazoa</taxon>
        <taxon>Ecdysozoa</taxon>
        <taxon>Nematoda</taxon>
        <taxon>Chromadorea</taxon>
        <taxon>Rhabditida</taxon>
        <taxon>Rhabditina</taxon>
        <taxon>Rhabditomorpha</taxon>
        <taxon>Rhabditoidea</taxon>
        <taxon>Rhabditidae</taxon>
        <taxon>Diploscapter</taxon>
    </lineage>
</organism>
<feature type="compositionally biased region" description="Acidic residues" evidence="1">
    <location>
        <begin position="286"/>
        <end position="298"/>
    </location>
</feature>
<feature type="region of interest" description="Disordered" evidence="1">
    <location>
        <begin position="1"/>
        <end position="57"/>
    </location>
</feature>
<feature type="region of interest" description="Disordered" evidence="1">
    <location>
        <begin position="221"/>
        <end position="265"/>
    </location>
</feature>
<evidence type="ECO:0000313" key="3">
    <source>
        <dbReference type="Proteomes" id="UP000218231"/>
    </source>
</evidence>
<accession>A0A2A2JDF0</accession>
<feature type="compositionally biased region" description="Low complexity" evidence="1">
    <location>
        <begin position="45"/>
        <end position="57"/>
    </location>
</feature>
<reference evidence="2 3" key="1">
    <citation type="journal article" date="2017" name="Curr. Biol.">
        <title>Genome architecture and evolution of a unichromosomal asexual nematode.</title>
        <authorList>
            <person name="Fradin H."/>
            <person name="Zegar C."/>
            <person name="Gutwein M."/>
            <person name="Lucas J."/>
            <person name="Kovtun M."/>
            <person name="Corcoran D."/>
            <person name="Baugh L.R."/>
            <person name="Kiontke K."/>
            <person name="Gunsalus K."/>
            <person name="Fitch D.H."/>
            <person name="Piano F."/>
        </authorList>
    </citation>
    <scope>NUCLEOTIDE SEQUENCE [LARGE SCALE GENOMIC DNA]</scope>
    <source>
        <strain evidence="2">PF1309</strain>
    </source>
</reference>
<dbReference type="EMBL" id="LIAE01010503">
    <property type="protein sequence ID" value="PAV59758.1"/>
    <property type="molecule type" value="Genomic_DNA"/>
</dbReference>
<gene>
    <name evidence="2" type="ORF">WR25_26467</name>
</gene>
<evidence type="ECO:0000256" key="1">
    <source>
        <dbReference type="SAM" id="MobiDB-lite"/>
    </source>
</evidence>
<evidence type="ECO:0000313" key="2">
    <source>
        <dbReference type="EMBL" id="PAV59766.1"/>
    </source>
</evidence>
<dbReference type="EMBL" id="LIAE01010503">
    <property type="protein sequence ID" value="PAV59766.1"/>
    <property type="molecule type" value="Genomic_DNA"/>
</dbReference>
<feature type="region of interest" description="Disordered" evidence="1">
    <location>
        <begin position="277"/>
        <end position="298"/>
    </location>
</feature>
<name>A0A2A2JDF0_9BILA</name>
<sequence length="674" mass="75842">MQRSQENSEGMGDYYNQQRGYEDYMNDEDDYEVVGTSSSHNPRAPSDSLPSSSQLDQPTISLSASRAMSHAAKQMTKMMQAQRASAEVFNAIEPISLPVRRKPVPYTLIPNPYPKISVKQARTIKLPPKSPSMGKDCGNETNPASATILESPSTSATSCTVLDSALPNRNLSSLQFGCAGDNPTIHEAIMGIDEAAHSGSALSSTEELNSFINSRIEENEREQAIETDGAKEQDDSHTHEPRDLEEGEISDSESDEPPPERSLPLLNSIMPLIHGKRKSKPKLADLNEDNFPEDDEEEYVPRVEYNSEEGRRILEPIPLSNVPPSSYDMMSYAKNIDLPLLLGRRPDIQIYDNCPKIHVDQLPASDKTLHFVFFIRHTAKNSKDVTADGCGRWTSSNASCYRQKTEHYYTDGVISPKRKALQTARFLVTKYRGPHPDAEPKGAFYRNVWRAFRIQNHEPVGVIILHYEIKMGFERIIAKIHGNSKQGLNSEVKMYTKTPPSKLQDAFKLRNFYSPLDIESMINSDGAEVTISRVQIYNQRRNKVTKKNGGATMNVKAEQSRNIQLAKTPYTFLETFDGKRTVRMYIPQESTMQAYADAALAKARQMRNMREGWLQVPRDTRGSLLAEEQPTEFLVEVCGNISGKKIISSISIIDNRISQIIKLCMNKEIFYESN</sequence>
<protein>
    <submittedName>
        <fullName evidence="2">Uncharacterized protein</fullName>
    </submittedName>
</protein>
<comment type="caution">
    <text evidence="2">The sequence shown here is derived from an EMBL/GenBank/DDBJ whole genome shotgun (WGS) entry which is preliminary data.</text>
</comment>
<keyword evidence="3" id="KW-1185">Reference proteome</keyword>
<proteinExistence type="predicted"/>
<dbReference type="AlphaFoldDB" id="A0A2A2JDF0"/>
<feature type="compositionally biased region" description="Acidic residues" evidence="1">
    <location>
        <begin position="245"/>
        <end position="257"/>
    </location>
</feature>
<dbReference type="Proteomes" id="UP000218231">
    <property type="component" value="Unassembled WGS sequence"/>
</dbReference>